<protein>
    <submittedName>
        <fullName evidence="1">Uncharacterized protein</fullName>
    </submittedName>
</protein>
<evidence type="ECO:0000313" key="2">
    <source>
        <dbReference type="Proteomes" id="UP000826656"/>
    </source>
</evidence>
<proteinExistence type="predicted"/>
<reference evidence="1 2" key="1">
    <citation type="journal article" date="2021" name="bioRxiv">
        <title>Chromosome-scale and haplotype-resolved genome assembly of a tetraploid potato cultivar.</title>
        <authorList>
            <person name="Sun H."/>
            <person name="Jiao W.-B."/>
            <person name="Krause K."/>
            <person name="Campoy J.A."/>
            <person name="Goel M."/>
            <person name="Folz-Donahue K."/>
            <person name="Kukat C."/>
            <person name="Huettel B."/>
            <person name="Schneeberger K."/>
        </authorList>
    </citation>
    <scope>NUCLEOTIDE SEQUENCE [LARGE SCALE GENOMIC DNA]</scope>
    <source>
        <strain evidence="1">SolTubOtavaFocal</strain>
        <tissue evidence="1">Leaves</tissue>
    </source>
</reference>
<gene>
    <name evidence="1" type="ORF">KY290_007577</name>
</gene>
<comment type="caution">
    <text evidence="1">The sequence shown here is derived from an EMBL/GenBank/DDBJ whole genome shotgun (WGS) entry which is preliminary data.</text>
</comment>
<evidence type="ECO:0000313" key="1">
    <source>
        <dbReference type="EMBL" id="KAH0776166.1"/>
    </source>
</evidence>
<organism evidence="1 2">
    <name type="scientific">Solanum tuberosum</name>
    <name type="common">Potato</name>
    <dbReference type="NCBI Taxonomy" id="4113"/>
    <lineage>
        <taxon>Eukaryota</taxon>
        <taxon>Viridiplantae</taxon>
        <taxon>Streptophyta</taxon>
        <taxon>Embryophyta</taxon>
        <taxon>Tracheophyta</taxon>
        <taxon>Spermatophyta</taxon>
        <taxon>Magnoliopsida</taxon>
        <taxon>eudicotyledons</taxon>
        <taxon>Gunneridae</taxon>
        <taxon>Pentapetalae</taxon>
        <taxon>asterids</taxon>
        <taxon>lamiids</taxon>
        <taxon>Solanales</taxon>
        <taxon>Solanaceae</taxon>
        <taxon>Solanoideae</taxon>
        <taxon>Solaneae</taxon>
        <taxon>Solanum</taxon>
    </lineage>
</organism>
<dbReference type="Proteomes" id="UP000826656">
    <property type="component" value="Unassembled WGS sequence"/>
</dbReference>
<dbReference type="EMBL" id="JAIVGD010000003">
    <property type="protein sequence ID" value="KAH0776166.1"/>
    <property type="molecule type" value="Genomic_DNA"/>
</dbReference>
<name>A0ABQ7W5Y8_SOLTU</name>
<keyword evidence="2" id="KW-1185">Reference proteome</keyword>
<sequence length="68" mass="8304">MLEARDNIEQEIWWEPRNGCSSTWFDNWTRLDPLTHIVPEDFPIDEGIQDINYFMEEHGWNVELMHQK</sequence>
<accession>A0ABQ7W5Y8</accession>